<dbReference type="SFLD" id="SFLDG01135">
    <property type="entry name" value="C1.5.6:_HAD__Beta-PGM__Phospha"/>
    <property type="match status" value="1"/>
</dbReference>
<keyword evidence="3" id="KW-0460">Magnesium</keyword>
<dbReference type="NCBIfam" id="TIGR01509">
    <property type="entry name" value="HAD-SF-IA-v3"/>
    <property type="match status" value="1"/>
</dbReference>
<proteinExistence type="predicted"/>
<sequence>MCTAKRTNSVIKPEAILFDLDGTLLDTAPDLQRALNTVLAAHGRPEVTLQQARPVASHGSTGLLELGFGDDFNEHNRLPLRQAFLEAYADDPHRDTRYFAGVETLLARLQSASIKYAIVTNKPTQFTDALLPHFTQLQASSAVVCGDTLKVAKPDPAPLLYAAQLSQVDPARCWYVGDAERDIEAGRRAGMTTVLAAYGYIAEHDQPDSWQASYAISDALQLLDLLKLTDAAL</sequence>
<dbReference type="SFLD" id="SFLDS00003">
    <property type="entry name" value="Haloacid_Dehalogenase"/>
    <property type="match status" value="1"/>
</dbReference>
<evidence type="ECO:0000256" key="2">
    <source>
        <dbReference type="ARBA" id="ARBA00022801"/>
    </source>
</evidence>
<dbReference type="EMBL" id="PIPN01000001">
    <property type="protein sequence ID" value="RUO31704.1"/>
    <property type="molecule type" value="Genomic_DNA"/>
</dbReference>
<keyword evidence="4" id="KW-0119">Carbohydrate metabolism</keyword>
<dbReference type="Gene3D" id="3.40.50.1000">
    <property type="entry name" value="HAD superfamily/HAD-like"/>
    <property type="match status" value="1"/>
</dbReference>
<comment type="caution">
    <text evidence="5">The sequence shown here is derived from an EMBL/GenBank/DDBJ whole genome shotgun (WGS) entry which is preliminary data.</text>
</comment>
<dbReference type="SUPFAM" id="SSF56784">
    <property type="entry name" value="HAD-like"/>
    <property type="match status" value="1"/>
</dbReference>
<dbReference type="Proteomes" id="UP000287410">
    <property type="component" value="Unassembled WGS sequence"/>
</dbReference>
<evidence type="ECO:0000313" key="6">
    <source>
        <dbReference type="Proteomes" id="UP000287410"/>
    </source>
</evidence>
<dbReference type="Gene3D" id="1.10.150.240">
    <property type="entry name" value="Putative phosphatase, domain 2"/>
    <property type="match status" value="1"/>
</dbReference>
<dbReference type="InterPro" id="IPR023198">
    <property type="entry name" value="PGP-like_dom2"/>
</dbReference>
<accession>A0ABY0C1S5</accession>
<organism evidence="5 6">
    <name type="scientific">Aliidiomarina sedimenti</name>
    <dbReference type="NCBI Taxonomy" id="1933879"/>
    <lineage>
        <taxon>Bacteria</taxon>
        <taxon>Pseudomonadati</taxon>
        <taxon>Pseudomonadota</taxon>
        <taxon>Gammaproteobacteria</taxon>
        <taxon>Alteromonadales</taxon>
        <taxon>Idiomarinaceae</taxon>
        <taxon>Aliidiomarina</taxon>
    </lineage>
</organism>
<keyword evidence="1" id="KW-0479">Metal-binding</keyword>
<dbReference type="InterPro" id="IPR041492">
    <property type="entry name" value="HAD_2"/>
</dbReference>
<name>A0ABY0C1S5_9GAMM</name>
<protein>
    <submittedName>
        <fullName evidence="5">Phosphoglycolate phosphatase</fullName>
    </submittedName>
</protein>
<dbReference type="PANTHER" id="PTHR43434:SF23">
    <property type="entry name" value="PHOSPHOGLYCOLATE PHOSPHATASE"/>
    <property type="match status" value="1"/>
</dbReference>
<evidence type="ECO:0000313" key="5">
    <source>
        <dbReference type="EMBL" id="RUO31704.1"/>
    </source>
</evidence>
<evidence type="ECO:0000256" key="1">
    <source>
        <dbReference type="ARBA" id="ARBA00022723"/>
    </source>
</evidence>
<gene>
    <name evidence="5" type="primary">gph</name>
    <name evidence="5" type="ORF">CWE12_01520</name>
</gene>
<dbReference type="InterPro" id="IPR006439">
    <property type="entry name" value="HAD-SF_hydro_IA"/>
</dbReference>
<evidence type="ECO:0000256" key="3">
    <source>
        <dbReference type="ARBA" id="ARBA00022842"/>
    </source>
</evidence>
<reference evidence="5 6" key="1">
    <citation type="journal article" date="2018" name="Front. Microbiol.">
        <title>Genome-Based Analysis Reveals the Taxonomy and Diversity of the Family Idiomarinaceae.</title>
        <authorList>
            <person name="Liu Y."/>
            <person name="Lai Q."/>
            <person name="Shao Z."/>
        </authorList>
    </citation>
    <scope>NUCLEOTIDE SEQUENCE [LARGE SCALE GENOMIC DNA]</scope>
    <source>
        <strain evidence="5 6">GBSy1</strain>
    </source>
</reference>
<dbReference type="Pfam" id="PF13419">
    <property type="entry name" value="HAD_2"/>
    <property type="match status" value="1"/>
</dbReference>
<evidence type="ECO:0000256" key="4">
    <source>
        <dbReference type="ARBA" id="ARBA00023277"/>
    </source>
</evidence>
<keyword evidence="6" id="KW-1185">Reference proteome</keyword>
<dbReference type="PRINTS" id="PR00413">
    <property type="entry name" value="HADHALOGNASE"/>
</dbReference>
<dbReference type="InterPro" id="IPR036412">
    <property type="entry name" value="HAD-like_sf"/>
</dbReference>
<dbReference type="SFLD" id="SFLDG01129">
    <property type="entry name" value="C1.5:_HAD__Beta-PGM__Phosphata"/>
    <property type="match status" value="1"/>
</dbReference>
<dbReference type="InterPro" id="IPR023214">
    <property type="entry name" value="HAD_sf"/>
</dbReference>
<dbReference type="NCBIfam" id="TIGR01549">
    <property type="entry name" value="HAD-SF-IA-v1"/>
    <property type="match status" value="1"/>
</dbReference>
<dbReference type="InterPro" id="IPR050155">
    <property type="entry name" value="HAD-like_hydrolase_sf"/>
</dbReference>
<dbReference type="PANTHER" id="PTHR43434">
    <property type="entry name" value="PHOSPHOGLYCOLATE PHOSPHATASE"/>
    <property type="match status" value="1"/>
</dbReference>
<keyword evidence="2" id="KW-0378">Hydrolase</keyword>